<dbReference type="FunFam" id="3.30.420.150:FF:000013">
    <property type="entry name" value="Exopolyphosphatase"/>
    <property type="match status" value="1"/>
</dbReference>
<evidence type="ECO:0000256" key="1">
    <source>
        <dbReference type="ARBA" id="ARBA00007125"/>
    </source>
</evidence>
<feature type="domain" description="Ppx/GppA phosphatase C-terminal" evidence="4">
    <location>
        <begin position="349"/>
        <end position="528"/>
    </location>
</feature>
<evidence type="ECO:0000313" key="6">
    <source>
        <dbReference type="Proteomes" id="UP000238762"/>
    </source>
</evidence>
<dbReference type="PANTHER" id="PTHR30005">
    <property type="entry name" value="EXOPOLYPHOSPHATASE"/>
    <property type="match status" value="1"/>
</dbReference>
<sequence>MVNSTAKPQENIQAFMANSTEGDRIIAAIDIGTNSFHMVVVKVQPSIPAFTIVAQDKETVRLGDRDLETGYLTLEAMSRGINALRRFQEVAKYLSAEQVVAVATSAVREAPNGGDFIKQIYAELNLEVNLISGQEEARRIYLGVLSVMDFQNQPHIIIDIGGGSTELILADSQEPRTLSSTKVGAVRLTSEFVTTDPISQGEFFYLQAFIKGQLERAVDELRSQLKASEIPRLVGTSGTIETIAIIHAREKLGTVPSPLTGYQFTLQDLRELVQRLRRMSYSERATIPGISERRAEIILAGALILQEAMVMLGVHTLTVCERSLREGVIVDWMLTHGLIEDRLRYQSSIRQRSTLKIAKKYGVNLDYSQRVAEFALSLFDQTQGKLHFWGAEERELLRSAAILHNCGHFVSHGNHHKHSYYLIRYGELLGFTDAEIDTIANIARYHRKSSPKKKHPNYQNLPSKIHRQIVSQLSALLRLAVALDRRQIGGISEIYCEYDEHSRDLHLWLKPTDPDDDCGLELWSLEYKKPVFEAEYGVKAIATLCR</sequence>
<dbReference type="PANTHER" id="PTHR30005:SF0">
    <property type="entry name" value="RETROGRADE REGULATION PROTEIN 2"/>
    <property type="match status" value="1"/>
</dbReference>
<name>A0A2T1C2V7_9CYAN</name>
<dbReference type="AlphaFoldDB" id="A0A2T1C2V7"/>
<reference evidence="5 6" key="1">
    <citation type="submission" date="2018-02" db="EMBL/GenBank/DDBJ databases">
        <authorList>
            <person name="Cohen D.B."/>
            <person name="Kent A.D."/>
        </authorList>
    </citation>
    <scope>NUCLEOTIDE SEQUENCE [LARGE SCALE GENOMIC DNA]</scope>
    <source>
        <strain evidence="5 6">CCAP 1448/3</strain>
    </source>
</reference>
<dbReference type="SUPFAM" id="SSF109604">
    <property type="entry name" value="HD-domain/PDEase-like"/>
    <property type="match status" value="1"/>
</dbReference>
<dbReference type="OrthoDB" id="9807195at2"/>
<dbReference type="InterPro" id="IPR048950">
    <property type="entry name" value="Ppx_GppA_C"/>
</dbReference>
<evidence type="ECO:0000313" key="5">
    <source>
        <dbReference type="EMBL" id="PSB02606.1"/>
    </source>
</evidence>
<accession>A0A2T1C2V7</accession>
<dbReference type="FunFam" id="3.30.420.40:FF:000023">
    <property type="entry name" value="Guanosine-5'-triphosphate,3'-diphosphate pyrophosphatase"/>
    <property type="match status" value="1"/>
</dbReference>
<dbReference type="Gene3D" id="3.30.420.150">
    <property type="entry name" value="Exopolyphosphatase. Domain 2"/>
    <property type="match status" value="1"/>
</dbReference>
<protein>
    <submittedName>
        <fullName evidence="5">Exopolyphosphatase</fullName>
    </submittedName>
</protein>
<keyword evidence="2" id="KW-0378">Hydrolase</keyword>
<dbReference type="InterPro" id="IPR043129">
    <property type="entry name" value="ATPase_NBD"/>
</dbReference>
<keyword evidence="6" id="KW-1185">Reference proteome</keyword>
<evidence type="ECO:0000256" key="2">
    <source>
        <dbReference type="ARBA" id="ARBA00022801"/>
    </source>
</evidence>
<evidence type="ECO:0000259" key="3">
    <source>
        <dbReference type="Pfam" id="PF02541"/>
    </source>
</evidence>
<dbReference type="Proteomes" id="UP000238762">
    <property type="component" value="Unassembled WGS sequence"/>
</dbReference>
<dbReference type="Pfam" id="PF21447">
    <property type="entry name" value="Ppx-GppA_III"/>
    <property type="match status" value="1"/>
</dbReference>
<reference evidence="5 6" key="2">
    <citation type="submission" date="2018-03" db="EMBL/GenBank/DDBJ databases">
        <title>The ancient ancestry and fast evolution of plastids.</title>
        <authorList>
            <person name="Moore K.R."/>
            <person name="Magnabosco C."/>
            <person name="Momper L."/>
            <person name="Gold D.A."/>
            <person name="Bosak T."/>
            <person name="Fournier G.P."/>
        </authorList>
    </citation>
    <scope>NUCLEOTIDE SEQUENCE [LARGE SCALE GENOMIC DNA]</scope>
    <source>
        <strain evidence="5 6">CCAP 1448/3</strain>
    </source>
</reference>
<evidence type="ECO:0000259" key="4">
    <source>
        <dbReference type="Pfam" id="PF21447"/>
    </source>
</evidence>
<dbReference type="FunFam" id="1.10.3210.10:FF:000025">
    <property type="entry name" value="Exopolyphosphatase"/>
    <property type="match status" value="1"/>
</dbReference>
<dbReference type="GO" id="GO:0016462">
    <property type="term" value="F:pyrophosphatase activity"/>
    <property type="evidence" value="ECO:0007669"/>
    <property type="project" value="TreeGrafter"/>
</dbReference>
<dbReference type="InterPro" id="IPR030673">
    <property type="entry name" value="PyroPPase_GppA_Ppx"/>
</dbReference>
<comment type="similarity">
    <text evidence="1">Belongs to the GppA/Ppx family.</text>
</comment>
<dbReference type="CDD" id="cd24006">
    <property type="entry name" value="ASKHA_NBD_PPX_GppA"/>
    <property type="match status" value="1"/>
</dbReference>
<dbReference type="EMBL" id="PVWJ01000054">
    <property type="protein sequence ID" value="PSB02606.1"/>
    <property type="molecule type" value="Genomic_DNA"/>
</dbReference>
<organism evidence="5 6">
    <name type="scientific">Merismopedia glauca CCAP 1448/3</name>
    <dbReference type="NCBI Taxonomy" id="1296344"/>
    <lineage>
        <taxon>Bacteria</taxon>
        <taxon>Bacillati</taxon>
        <taxon>Cyanobacteriota</taxon>
        <taxon>Cyanophyceae</taxon>
        <taxon>Synechococcales</taxon>
        <taxon>Merismopediaceae</taxon>
        <taxon>Merismopedia</taxon>
    </lineage>
</organism>
<dbReference type="SUPFAM" id="SSF53067">
    <property type="entry name" value="Actin-like ATPase domain"/>
    <property type="match status" value="2"/>
</dbReference>
<dbReference type="Gene3D" id="1.10.3210.10">
    <property type="entry name" value="Hypothetical protein af1432"/>
    <property type="match status" value="1"/>
</dbReference>
<feature type="domain" description="Ppx/GppA phosphatase N-terminal" evidence="3">
    <location>
        <begin position="40"/>
        <end position="336"/>
    </location>
</feature>
<dbReference type="Pfam" id="PF02541">
    <property type="entry name" value="Ppx-GppA"/>
    <property type="match status" value="1"/>
</dbReference>
<dbReference type="Gene3D" id="3.30.420.40">
    <property type="match status" value="1"/>
</dbReference>
<dbReference type="InterPro" id="IPR003695">
    <property type="entry name" value="Ppx_GppA_N"/>
</dbReference>
<gene>
    <name evidence="5" type="ORF">C7B64_12210</name>
</gene>
<dbReference type="RefSeq" id="WP_106288931.1">
    <property type="nucleotide sequence ID" value="NZ_CAWNTC010000047.1"/>
</dbReference>
<comment type="caution">
    <text evidence="5">The sequence shown here is derived from an EMBL/GenBank/DDBJ whole genome shotgun (WGS) entry which is preliminary data.</text>
</comment>
<dbReference type="InterPro" id="IPR050273">
    <property type="entry name" value="GppA/Ppx_hydrolase"/>
</dbReference>
<proteinExistence type="inferred from homology"/>
<dbReference type="PIRSF" id="PIRSF001267">
    <property type="entry name" value="Pyrophosphatase_GppA_Ppx"/>
    <property type="match status" value="1"/>
</dbReference>